<dbReference type="Pfam" id="PF21894">
    <property type="entry name" value="N4_RNAP_helical"/>
    <property type="match status" value="1"/>
</dbReference>
<feature type="region of interest" description="Disordered" evidence="1">
    <location>
        <begin position="903"/>
        <end position="991"/>
    </location>
</feature>
<dbReference type="Gene3D" id="3.30.750.220">
    <property type="match status" value="2"/>
</dbReference>
<evidence type="ECO:0000256" key="1">
    <source>
        <dbReference type="SAM" id="MobiDB-lite"/>
    </source>
</evidence>
<dbReference type="Gene3D" id="1.20.140.110">
    <property type="match status" value="2"/>
</dbReference>
<evidence type="ECO:0000259" key="4">
    <source>
        <dbReference type="Pfam" id="PF21867"/>
    </source>
</evidence>
<dbReference type="InterPro" id="IPR054062">
    <property type="entry name" value="vRNAP_dom2"/>
</dbReference>
<dbReference type="Pfam" id="PF21769">
    <property type="entry name" value="vRNAP_dom"/>
    <property type="match status" value="1"/>
</dbReference>
<feature type="compositionally biased region" description="Polar residues" evidence="1">
    <location>
        <begin position="905"/>
        <end position="938"/>
    </location>
</feature>
<reference evidence="6" key="1">
    <citation type="submission" date="2013-08" db="EMBL/GenBank/DDBJ databases">
        <title>Complete Genome Sequence of Bacteriophage EC1-UPM that Specifically Infects E. coli O78:K80.</title>
        <authorList>
            <person name="Sieo C.C."/>
            <person name="Tang G.H.S."/>
            <person name="Lau G.L."/>
            <person name="Abdul R.O."/>
            <person name="Ho Y.W."/>
        </authorList>
    </citation>
    <scope>NUCLEOTIDE SEQUENCE [LARGE SCALE GENOMIC DNA]</scope>
</reference>
<evidence type="ECO:0000259" key="2">
    <source>
        <dbReference type="Pfam" id="PF21624"/>
    </source>
</evidence>
<dbReference type="Gene3D" id="6.10.250.1860">
    <property type="match status" value="1"/>
</dbReference>
<dbReference type="KEGG" id="vg:40074026"/>
<evidence type="ECO:0000313" key="7">
    <source>
        <dbReference type="Proteomes" id="UP000012985"/>
    </source>
</evidence>
<evidence type="ECO:0000259" key="3">
    <source>
        <dbReference type="Pfam" id="PF21769"/>
    </source>
</evidence>
<feature type="domain" description="Virion DNA-directed RNA polymerase" evidence="4">
    <location>
        <begin position="1433"/>
        <end position="1549"/>
    </location>
</feature>
<proteinExistence type="predicted"/>
<dbReference type="EMBL" id="KC206276">
    <property type="protein sequence ID" value="AGC31565.1"/>
    <property type="molecule type" value="Genomic_DNA"/>
</dbReference>
<dbReference type="GeneID" id="40074026"/>
<evidence type="ECO:0000313" key="6">
    <source>
        <dbReference type="EMBL" id="AGC31565.1"/>
    </source>
</evidence>
<protein>
    <submittedName>
        <fullName evidence="6">Virion RNA polymerase</fullName>
    </submittedName>
</protein>
<accession>M9PKF9</accession>
<dbReference type="Gene3D" id="6.10.140.1360">
    <property type="match status" value="1"/>
</dbReference>
<sequence>MSTFDRLAGFADSITTAKQVDVSTATSRKQAEQGQNPFQLTPQNAYQLQAGRAGNLGAGAFDPGSIQADFTNASPLEIINKYGNEQGMDILNARVNAANAVRRDLTKSRTYGEALGDTLSGVGLGVANTLGGIAALGTGLVNDNAGASIASGLDWLNKGVHNLQSDALNARRNVVQNQNVISAQENEKLYKQDIDKGESELVASLSRIGRDAYDSVANTLSNGMAATDGLAEGVGSLFTGGPLIRGVSALGKVMVGGDKAVKGITLAAELGSRPARTALATGRVAAPAIAIGGMEAGGAYQQTANEIMEMPFSELAAKSPVYQQHIKDGLTPEEARRQTASETGITAAGLTAPVAAITGPLVSKFELNPLKVGSLAGAGSNMLRETVEEGIQSGTSQFAQNKAIQGNVDANRELLKGVGEQTGLGALYGFGSAGVAQAPGATVKAAGAAVGPAVRTTLAGASLAGKALAKVASPITNILVQRGEEVAKRNEQASPVSDATVNAAAQEATAQAEQAQATVQEAVDAMDISPEEKAAATQYAADLTQAMKFDPVELEQASPAIREAVSGSTNRVEAIQKMADLVNTAEDPNVQMEAAIQMYDNIMSMDSFINRDPGALANLEQGSPAAAIVDQFSGLMANVQNTPKVLRAFRAIHSMIQEQAEAGKLKATEEANQAQANNIAMAADMSPEVLDADSVNMVLKHASEGKITLGNRQRAALQSAAALLQGAREFDAKAEELGLRPQDIVSKQIKTDESRSNEGQYSALQHAKRIRSAYNSGNFDLASAYLDDFMKFAQHMQNKVGALNEHLISGNADKNKSVHYQALTPSREWVRSRTGLGVNPYDTKSVKFAQQVGLEAKTVADIANALATAYPELNVSHVKVTPLDSRLDKPAAQVVKEFRQGNLDAAQSQQTSEPVNQVDETPVTKQEPVTPTVQTKPSVSEAVKTEPTTKESKPQPVKEPENQSEKQDATLTNEDTIEQPTESEQDAYVKENTISQDTLNKYGDRRESPWLFADGTVVGSNGDHISLSDVFGHDGYRDMSLDTGAIRSTFYKGSEQPFVSLQLFDNQKLTPEQFNTVQSFVEANNALIQVGVDTSGRNTNNVEKEEVSLAQLKADYTVGGKPLSQMETVFPVYNNDKTPNQFLKAFSLPEEPKSRTIGSESPLTDVKKALSSVARFEAFTQKENNALTSDVIKRYQDLFDFGETLKTTLSDRLAKFLANKNVGKRFAEGTEANRWVGGKLLNIVEKDGDTFKFNDQLLETAVLAGLQWRLTATQNAAIKDMKDVAAITGVNESLLPEGILADFENAQTLVEATNSLAQKIESYWGLNRNADAPLGYTKGIPVAMATEILSSFIEMGEVKESMLDVSEIDPESNKTIGLYTIDKLEDNDAINNYPTAIEEAVLLEPAEKLYLGDDIPSVAHTQLRNPAVRNTPEQKAALKAEQDTEFFVHTPMVQFYEALGKDRILELMGAGTLNKELLNENHAKSLEGKNRSVEDSYNQLFSVIEQVRAQSKDISSVPIHYAYNMTRVGRMQMLGKYTPQSAKLVREAILPTKATLDLSNQNNEDFSGFQLGLAQALGIKVHKMTRETMSEELTKALEGKLKPAVDMMVEFDKSGYLPTDAVDILRTSLGNDKSFVALMALMEYARYLNSDDRANFNTPLYVEADGVTNGPINAMVLMTGGKFTSNWIKNTAKGGLFFGKAGKTMNEHHTQEDDVDLYEASTNSLQFYLNELRNAYSKDISVINQIDHLQKLMDLFIKDFNLNEDGTLDLKRGIAKNPLTITIYGSGARGIAGKMVSAITDSIYERLSDVLKARAADPSISPAMAMFGKEAASEADAQAMLDTFLTSMEALTGKIPAKRKGRLFIKEVDGVLTGELNPQGFTVSGDSLKNLQENMLHFFVEPMRQGIRFTVGEGLMHSTENLQKATQIQSLVLQDMFQQAVQAKLAEKEKDPTWKKGDFLTQKELNEIQNSLAPLAPMIKTGSQTFYIAGSENTDVANQVLATNLDDRMRVPMSIYAPSQAGVAGIPFMTIGTGDGMMMQTLSTMKGAPKNTLKIFDGMNIGINDITDASRKANEAVYISWQGNPIKNVYESFSKFAKNVDLNKLSDAAIDAIAKSALDFEQRAHIARVDGDRDYKISMIRDSGIALIERNLRNIALGVDIRHKVMDQVQVTVDQMAAVGAPYVNNGKISLEGLTVDQQVAKLNELFDAELNKRREAVRATKAEPTKVEPVKEVPVVEVPAMEMVGRVLKSGVRLLSNTAITKLAKEMSPEQQAVLKEIQKSLAAKDYKVVYGTPAQLDAYAIEKNITRPAPEDIEAAEAGNAYGWTNFEDKTIYLVTPSLETLVHELVHASTFESVLAHYEGTPNEAVQNIEDLMNQFRTLDVKDESPAVREAYADALNTINGHLSNGFIEPAMAKAAALNEYMAWGLTNRELISKQKKTTALKAMVQAVYEAIKRLVFGRKKAPANADDMFSGLLFNSAVVMRGQAPTAAVAKDTTLFHNKAYGNNTRLEELGKTFDKLITDYIGSEPVQQVIRKGKFSDAVVNATKVTRDVQAHGFTMNMQEQRLFTNIVAALATEAAINPAAMARAQEYYTHVTKNLTVEAFMADPDSTNPADRYYAQQKFDTIMGANNIEFDAQGRSSLLPTFVGLAMVSEEVRKVLADIPVMKADKKSGNTVDAMLTNIGTAAMASLNARVAGDTKASNVQEGMDALAQTIMQTSLNAQSFYDSVATPTGNAIDRANQYLVDSIDVLSTRALGGAREVAANTKNPLVKGAAHAAQLVAAIATEKNGAIVAEGVMAAMNQGKVWQPFHDLVNDIIGRTKSNASVYDLIKAVRAQVQADRQQFREHLPTTIASKFSRKLTNDEWKAMHTGMGKTDLAVLRDTMPLDEIRDLLTDQKIVDREVNKLEADLQKQAGRNWPLISRKSKQLAQYMINGTVGNNLLRNATAISRLLGERKTTSSIVDVAQLDKLITLYALEAMNKTDREMLSSLAQTEIEGMDFATSYLVGQRKDEMAKAKSDSRATLNQYKGYIPSENKQGVNLIVAEDSQFADLIEKSYVRLGTYQGSSANRGSARSYYFAPVQAQAPFSQGILQNVRNTAGGADLGTGFTMGTMVAGRITDKPSVDRITKALARGERGNEPLLPVYDANGNVVAYEQSIDPNMLKHIEGDNHLARAIGVWRGRQVEEAKAQRFNDMLIENLHSMYENDLKMSASNKFQYVNLFDSKLDPVTADALKLMNSETRRKAESLFGPGELWVRRDMLNDALGYRAASVGDAWSGNSRWSPETLDTFKKAMLGVFGNRAYKYVMGGENLVQNLVKEAKTLIVVKSVVVPAVNFLANLYQMVARGVPVKNIAKSIPQKTAEINQYLKSRLRQVDAEAELRAATNPNQIRKLKAEIQSITDSHKRLSIWPLLEAGEFSSIADAGIGRDDILITEGKLHEYMDKLADKLPKSVRNAGRYALITKDTALFQGIQKTVEYSDFIAKAIIYDELTQRKGKTREEALGRVTEEFINYDRLPGRFRGYMESVGLMWFYNFKIRSAKVAVSMIRNNPVHAAMAMLAPTPTMFGNVGLPIQDNIFSIAAQGNLGYSFGFGQGLRAHNLNPWLNLTN</sequence>
<dbReference type="InterPro" id="IPR053805">
    <property type="entry name" value="N4_RNAP_helical"/>
</dbReference>
<dbReference type="Gene3D" id="6.10.140.1370">
    <property type="match status" value="1"/>
</dbReference>
<feature type="domain" description="Virion DNA-directed RNA polymerase" evidence="3">
    <location>
        <begin position="2023"/>
        <end position="2177"/>
    </location>
</feature>
<dbReference type="RefSeq" id="YP_009598330.1">
    <property type="nucleotide sequence ID" value="NC_041906.1"/>
</dbReference>
<feature type="domain" description="Virion DNA-directed RNA polymerase plug insertion" evidence="2">
    <location>
        <begin position="1565"/>
        <end position="1647"/>
    </location>
</feature>
<feature type="compositionally biased region" description="Basic and acidic residues" evidence="1">
    <location>
        <begin position="943"/>
        <end position="968"/>
    </location>
</feature>
<dbReference type="Pfam" id="PF21624">
    <property type="entry name" value="vRNAP_plug"/>
    <property type="match status" value="1"/>
</dbReference>
<organism evidence="6 7">
    <name type="scientific">Escherichia phage EC1-UPM</name>
    <dbReference type="NCBI Taxonomy" id="1258572"/>
    <lineage>
        <taxon>Viruses</taxon>
        <taxon>Duplodnaviria</taxon>
        <taxon>Heunggongvirae</taxon>
        <taxon>Uroviricota</taxon>
        <taxon>Caudoviricetes</taxon>
        <taxon>Schitoviridae</taxon>
        <taxon>Enquatrovirinae</taxon>
        <taxon>Gamaleyavirus</taxon>
        <taxon>Gamaleyavirus EC1UPM</taxon>
    </lineage>
</organism>
<name>M9PKF9_9CAUD</name>
<keyword evidence="7" id="KW-1185">Reference proteome</keyword>
<evidence type="ECO:0000259" key="5">
    <source>
        <dbReference type="Pfam" id="PF21894"/>
    </source>
</evidence>
<dbReference type="InterPro" id="IPR049433">
    <property type="entry name" value="vRNAP_plug"/>
</dbReference>
<feature type="compositionally biased region" description="Acidic residues" evidence="1">
    <location>
        <begin position="975"/>
        <end position="985"/>
    </location>
</feature>
<dbReference type="InterPro" id="IPR049432">
    <property type="entry name" value="vRNAP_dom"/>
</dbReference>
<dbReference type="Pfam" id="PF21867">
    <property type="entry name" value="vRNAP_dom_2"/>
    <property type="match status" value="1"/>
</dbReference>
<feature type="domain" description="Bacteriophage N4 RNA polymerase helical" evidence="5">
    <location>
        <begin position="1725"/>
        <end position="1941"/>
    </location>
</feature>
<dbReference type="Proteomes" id="UP000012985">
    <property type="component" value="Segment"/>
</dbReference>